<dbReference type="CDD" id="cd22593">
    <property type="entry name" value="Kunitz_conkunitzin"/>
    <property type="match status" value="1"/>
</dbReference>
<organism evidence="3 4">
    <name type="scientific">Steinernema hermaphroditum</name>
    <dbReference type="NCBI Taxonomy" id="289476"/>
    <lineage>
        <taxon>Eukaryota</taxon>
        <taxon>Metazoa</taxon>
        <taxon>Ecdysozoa</taxon>
        <taxon>Nematoda</taxon>
        <taxon>Chromadorea</taxon>
        <taxon>Rhabditida</taxon>
        <taxon>Tylenchina</taxon>
        <taxon>Panagrolaimomorpha</taxon>
        <taxon>Strongyloidoidea</taxon>
        <taxon>Steinernematidae</taxon>
        <taxon>Steinernema</taxon>
    </lineage>
</organism>
<dbReference type="PROSITE" id="PS00280">
    <property type="entry name" value="BPTI_KUNITZ_1"/>
    <property type="match status" value="3"/>
</dbReference>
<feature type="signal peptide" evidence="1">
    <location>
        <begin position="1"/>
        <end position="21"/>
    </location>
</feature>
<accession>A0AA39IBD6</accession>
<dbReference type="Pfam" id="PF01683">
    <property type="entry name" value="EB"/>
    <property type="match status" value="2"/>
</dbReference>
<dbReference type="PANTHER" id="PTHR46339">
    <property type="entry name" value="PROTEIN CBG15282-RELATED"/>
    <property type="match status" value="1"/>
</dbReference>
<dbReference type="SMART" id="SM00289">
    <property type="entry name" value="WR1"/>
    <property type="match status" value="15"/>
</dbReference>
<dbReference type="InterPro" id="IPR002223">
    <property type="entry name" value="Kunitz_BPTI"/>
</dbReference>
<keyword evidence="1" id="KW-0732">Signal</keyword>
<dbReference type="CDD" id="cd00109">
    <property type="entry name" value="Kunitz-type"/>
    <property type="match status" value="2"/>
</dbReference>
<dbReference type="InterPro" id="IPR053014">
    <property type="entry name" value="Cuticle_assoc_divergent"/>
</dbReference>
<dbReference type="Gene3D" id="4.10.410.10">
    <property type="entry name" value="Pancreatic trypsin inhibitor Kunitz domain"/>
    <property type="match status" value="5"/>
</dbReference>
<dbReference type="InterPro" id="IPR006150">
    <property type="entry name" value="Cys_repeat_1"/>
</dbReference>
<dbReference type="Proteomes" id="UP001175271">
    <property type="component" value="Unassembled WGS sequence"/>
</dbReference>
<dbReference type="SUPFAM" id="SSF57362">
    <property type="entry name" value="BPTI-like"/>
    <property type="match status" value="5"/>
</dbReference>
<evidence type="ECO:0000313" key="4">
    <source>
        <dbReference type="Proteomes" id="UP001175271"/>
    </source>
</evidence>
<dbReference type="Pfam" id="PF14625">
    <property type="entry name" value="Lustrin_cystein"/>
    <property type="match status" value="8"/>
</dbReference>
<feature type="domain" description="BPTI/Kunitz inhibitor" evidence="2">
    <location>
        <begin position="506"/>
        <end position="558"/>
    </location>
</feature>
<sequence length="1191" mass="129583">MREAMALRRLVCLLSLFCVSATFFGDEPSLSTANNGSFGVGKTCKYNTDCMEGAHCTQGSCKCWHTHVELDGFCWKKIGPDEIGCQHNLQCDAMWPESHCILGTCRCPIGQVAAITRDGTVCHQMGHCPTNGANPILFSRNKDTPAECFFYDRTTARFIGCDDYPDLYDCIAGICCPTRSFACAQPMDKGTRFDSAQPMVMRWYFDASLGSCQQFEFTGLGGNANNFETKRNCEAYCGNGCPRGQPQAGVSCGSGNGTTCHPNFKCINNLCCPDTAYICSEYGGLGGDSADLSKPSILPPYNIGSSKSGAAPAQRYHFDRTSKTCKTFSYLGQGGNFNNFATEKQCSEFCARTMCPAGNPLKLENGSSVQCSTDSQCPRTHYCVGGHCCPTSATICNQPLNTGAACNSEPTVRYGFNPIEGVCEKFTYNGCHGNENNFGTLEACTSICDRVEEEPKCVQGDALKLESGKFWRCGASQSKQQSCPKDYECHFDGRTHGCCPTRAFTCAQKADNGTLCDPGKSMRWYFDADAHICLTFEYGGCDGNSNNFPNRESCEQHCDVSVCPGGGRVQRTDYGKTVECDDSNPCAEGFSCTRLSNPLAFQSSGTKYCCPSRLAICSEKASAGVACSEAEIRYSFSPKDGGCRPFKYNGCGGNSNSFLSRQSCQQFCAASSCAMDEIVYFDGRSSDGPFDCSEKLCPDGFQCVKDVLKPSRNVCCGQPSFEVCPSKERPILDHITGKPLSCSQSIPTSCPHGTFCRQNEKRNQAYCCEKQVERPKCSNGWKAVLNSITSSSYGCSSDPQCPGTDAKCHGASQQQSGICCVTDNDVCPPLFSLDVTRTAASQCNPLAVDSCAADHSSVCMFSEKMNRFVCCQRDPRPDLTIQACPGSMAQDEQKSTCSFRTPCPVPYSCIRKNADMKGICCRHVQGRAVVKVKIQCPRGEKPLFQRGTVKECNDKTQCPHPYKCKLNRVMGSKTRICCRSVQSDLPSCPEGTVPLSMNGVAQTCRDTCPEGFSCHRGFCCSTRNLCPHPYISRHSSLHLCNPFSDNCKEHERCVRGSTKEWVCCGAPKVGTLRGLLSQICDEGFRPEIRENGEPKACASRSHCQVGHICHYSSVLQSSVCCMKSTGAEETPQIPYASDELQICAGGQCWKAFQPMEKGCFMDRQCLGGSLCVDGLCLCPHNTVPDGVICRH</sequence>
<evidence type="ECO:0000313" key="3">
    <source>
        <dbReference type="EMBL" id="KAK0419889.1"/>
    </source>
</evidence>
<feature type="domain" description="BPTI/Kunitz inhibitor" evidence="2">
    <location>
        <begin position="396"/>
        <end position="448"/>
    </location>
</feature>
<gene>
    <name evidence="3" type="ORF">QR680_014389</name>
</gene>
<evidence type="ECO:0000259" key="2">
    <source>
        <dbReference type="PROSITE" id="PS50279"/>
    </source>
</evidence>
<keyword evidence="4" id="KW-1185">Reference proteome</keyword>
<feature type="chain" id="PRO_5041443970" description="BPTI/Kunitz inhibitor domain-containing protein" evidence="1">
    <location>
        <begin position="22"/>
        <end position="1191"/>
    </location>
</feature>
<evidence type="ECO:0000256" key="1">
    <source>
        <dbReference type="SAM" id="SignalP"/>
    </source>
</evidence>
<dbReference type="GO" id="GO:0004867">
    <property type="term" value="F:serine-type endopeptidase inhibitor activity"/>
    <property type="evidence" value="ECO:0007669"/>
    <property type="project" value="InterPro"/>
</dbReference>
<reference evidence="3" key="1">
    <citation type="submission" date="2023-06" db="EMBL/GenBank/DDBJ databases">
        <title>Genomic analysis of the entomopathogenic nematode Steinernema hermaphroditum.</title>
        <authorList>
            <person name="Schwarz E.M."/>
            <person name="Heppert J.K."/>
            <person name="Baniya A."/>
            <person name="Schwartz H.T."/>
            <person name="Tan C.-H."/>
            <person name="Antoshechkin I."/>
            <person name="Sternberg P.W."/>
            <person name="Goodrich-Blair H."/>
            <person name="Dillman A.R."/>
        </authorList>
    </citation>
    <scope>NUCLEOTIDE SEQUENCE</scope>
    <source>
        <strain evidence="3">PS9179</strain>
        <tissue evidence="3">Whole animal</tissue>
    </source>
</reference>
<proteinExistence type="predicted"/>
<feature type="domain" description="BPTI/Kunitz inhibitor" evidence="2">
    <location>
        <begin position="183"/>
        <end position="237"/>
    </location>
</feature>
<dbReference type="PANTHER" id="PTHR46339:SF8">
    <property type="entry name" value="BPTI_KUNITZ INHIBITOR DOMAIN-CONTAINING PROTEIN"/>
    <property type="match status" value="1"/>
</dbReference>
<dbReference type="Pfam" id="PF00014">
    <property type="entry name" value="Kunitz_BPTI"/>
    <property type="match status" value="5"/>
</dbReference>
<dbReference type="PROSITE" id="PS50279">
    <property type="entry name" value="BPTI_KUNITZ_2"/>
    <property type="match status" value="5"/>
</dbReference>
<dbReference type="InterPro" id="IPR036880">
    <property type="entry name" value="Kunitz_BPTI_sf"/>
</dbReference>
<dbReference type="EMBL" id="JAUCMV010000002">
    <property type="protein sequence ID" value="KAK0419889.1"/>
    <property type="molecule type" value="Genomic_DNA"/>
</dbReference>
<feature type="domain" description="BPTI/Kunitz inhibitor" evidence="2">
    <location>
        <begin position="300"/>
        <end position="350"/>
    </location>
</feature>
<comment type="caution">
    <text evidence="3">The sequence shown here is derived from an EMBL/GenBank/DDBJ whole genome shotgun (WGS) entry which is preliminary data.</text>
</comment>
<dbReference type="InterPro" id="IPR020901">
    <property type="entry name" value="Prtase_inh_Kunz-CS"/>
</dbReference>
<protein>
    <recommendedName>
        <fullName evidence="2">BPTI/Kunitz inhibitor domain-containing protein</fullName>
    </recommendedName>
</protein>
<dbReference type="AlphaFoldDB" id="A0AA39IBD6"/>
<dbReference type="InterPro" id="IPR028150">
    <property type="entry name" value="Lustrin_cystein"/>
</dbReference>
<dbReference type="InterPro" id="IPR006149">
    <property type="entry name" value="EB_dom"/>
</dbReference>
<dbReference type="SMART" id="SM00131">
    <property type="entry name" value="KU"/>
    <property type="match status" value="5"/>
</dbReference>
<name>A0AA39IBD6_9BILA</name>
<feature type="domain" description="BPTI/Kunitz inhibitor" evidence="2">
    <location>
        <begin position="617"/>
        <end position="668"/>
    </location>
</feature>